<feature type="region of interest" description="Disordered" evidence="2">
    <location>
        <begin position="66"/>
        <end position="85"/>
    </location>
</feature>
<evidence type="ECO:0000256" key="2">
    <source>
        <dbReference type="SAM" id="MobiDB-lite"/>
    </source>
</evidence>
<accession>A0ABR2UP72</accession>
<evidence type="ECO:0000313" key="5">
    <source>
        <dbReference type="Proteomes" id="UP001408356"/>
    </source>
</evidence>
<dbReference type="PANTHER" id="PTHR33365:SF14">
    <property type="entry name" value="TAT PATHWAY SIGNAL SEQUENCE"/>
    <property type="match status" value="1"/>
</dbReference>
<proteinExistence type="inferred from homology"/>
<dbReference type="Pfam" id="PF11807">
    <property type="entry name" value="UstYa"/>
    <property type="match status" value="1"/>
</dbReference>
<name>A0ABR2UP72_9PEZI</name>
<dbReference type="EMBL" id="JARVKF010000407">
    <property type="protein sequence ID" value="KAK9416407.1"/>
    <property type="molecule type" value="Genomic_DNA"/>
</dbReference>
<dbReference type="InterPro" id="IPR021765">
    <property type="entry name" value="UstYa-like"/>
</dbReference>
<keyword evidence="3" id="KW-0472">Membrane</keyword>
<feature type="transmembrane region" description="Helical" evidence="3">
    <location>
        <begin position="94"/>
        <end position="113"/>
    </location>
</feature>
<keyword evidence="3" id="KW-1133">Transmembrane helix</keyword>
<evidence type="ECO:0000313" key="4">
    <source>
        <dbReference type="EMBL" id="KAK9416407.1"/>
    </source>
</evidence>
<sequence>MHYGYGSTLLVSLQEQISYSEHLNHHLPQVIQILSVLCLRSILANVMDHVSESKYSLIRGSMETSTLPGTGPDIETETLLPTQSDERTPRSVRWYFILTAINCLILVTSLIFLTTSVDPSHQSKTLNPDLRRTSSWSPIHDMVDLQPRVATINGTLFPPRSPSIARQQPNDEADELWWEYELLRVMPVTKETIVKLGKDPDTAVKLEEDIWGLGDNAYGAVFDVYHQLHCLNSLRKIAYGNYYNVSQGRAHTLKLREMHINHCADILFQAIQCSGNVNLMTLHCKYSVLCTFKVASTLVSSVGGINASLEEAGCIGSGGSLLFDDGKTQDLPWPDMSINRQCIDFDGLTEFRKQVSLDMDKYKKVMSKPKGVTQLPAPDRYYELFGEENPNHLSGGDQDDDHIL</sequence>
<dbReference type="PANTHER" id="PTHR33365">
    <property type="entry name" value="YALI0B05434P"/>
    <property type="match status" value="1"/>
</dbReference>
<evidence type="ECO:0000256" key="1">
    <source>
        <dbReference type="ARBA" id="ARBA00035112"/>
    </source>
</evidence>
<protein>
    <submittedName>
        <fullName evidence="4">Tat pathway signal sequence</fullName>
    </submittedName>
</protein>
<dbReference type="Proteomes" id="UP001408356">
    <property type="component" value="Unassembled WGS sequence"/>
</dbReference>
<keyword evidence="5" id="KW-1185">Reference proteome</keyword>
<gene>
    <name evidence="4" type="ORF">SUNI508_01824</name>
</gene>
<keyword evidence="3" id="KW-0812">Transmembrane</keyword>
<reference evidence="4 5" key="1">
    <citation type="journal article" date="2024" name="J. Plant Pathol.">
        <title>Sequence and assembly of the genome of Seiridium unicorne, isolate CBS 538.82, causal agent of cypress canker disease.</title>
        <authorList>
            <person name="Scali E."/>
            <person name="Rocca G.D."/>
            <person name="Danti R."/>
            <person name="Garbelotto M."/>
            <person name="Barberini S."/>
            <person name="Baroncelli R."/>
            <person name="Emiliani G."/>
        </authorList>
    </citation>
    <scope>NUCLEOTIDE SEQUENCE [LARGE SCALE GENOMIC DNA]</scope>
    <source>
        <strain evidence="4 5">BM-138-508</strain>
    </source>
</reference>
<evidence type="ECO:0000256" key="3">
    <source>
        <dbReference type="SAM" id="Phobius"/>
    </source>
</evidence>
<organism evidence="4 5">
    <name type="scientific">Seiridium unicorne</name>
    <dbReference type="NCBI Taxonomy" id="138068"/>
    <lineage>
        <taxon>Eukaryota</taxon>
        <taxon>Fungi</taxon>
        <taxon>Dikarya</taxon>
        <taxon>Ascomycota</taxon>
        <taxon>Pezizomycotina</taxon>
        <taxon>Sordariomycetes</taxon>
        <taxon>Xylariomycetidae</taxon>
        <taxon>Amphisphaeriales</taxon>
        <taxon>Sporocadaceae</taxon>
        <taxon>Seiridium</taxon>
    </lineage>
</organism>
<comment type="similarity">
    <text evidence="1">Belongs to the ustYa family.</text>
</comment>
<comment type="caution">
    <text evidence="4">The sequence shown here is derived from an EMBL/GenBank/DDBJ whole genome shotgun (WGS) entry which is preliminary data.</text>
</comment>